<dbReference type="InterPro" id="IPR002933">
    <property type="entry name" value="Peptidase_M20"/>
</dbReference>
<gene>
    <name evidence="3" type="primary">amaA</name>
    <name evidence="3" type="ORF">SAMEA4504048_00409</name>
</gene>
<dbReference type="Pfam" id="PF07687">
    <property type="entry name" value="M20_dimer"/>
    <property type="match status" value="1"/>
</dbReference>
<evidence type="ECO:0000259" key="2">
    <source>
        <dbReference type="Pfam" id="PF07687"/>
    </source>
</evidence>
<proteinExistence type="predicted"/>
<dbReference type="EC" id="3.5.1.14" evidence="3"/>
<dbReference type="InterPro" id="IPR017439">
    <property type="entry name" value="Amidohydrolase"/>
</dbReference>
<dbReference type="PANTHER" id="PTHR11014:SF63">
    <property type="entry name" value="METALLOPEPTIDASE, PUTATIVE (AFU_ORTHOLOGUE AFUA_6G09600)-RELATED"/>
    <property type="match status" value="1"/>
</dbReference>
<dbReference type="GO" id="GO:0004180">
    <property type="term" value="F:carboxypeptidase activity"/>
    <property type="evidence" value="ECO:0007669"/>
    <property type="project" value="UniProtKB-KW"/>
</dbReference>
<dbReference type="EMBL" id="LT906454">
    <property type="protein sequence ID" value="SNV34862.1"/>
    <property type="molecule type" value="Genomic_DNA"/>
</dbReference>
<name>A0A239WKB1_STRAI</name>
<dbReference type="AlphaFoldDB" id="A0A239WKB1"/>
<evidence type="ECO:0000256" key="1">
    <source>
        <dbReference type="PIRSR" id="PIRSR005962-1"/>
    </source>
</evidence>
<keyword evidence="3" id="KW-0645">Protease</keyword>
<dbReference type="Gene3D" id="3.40.630.10">
    <property type="entry name" value="Zn peptidases"/>
    <property type="match status" value="1"/>
</dbReference>
<evidence type="ECO:0000313" key="4">
    <source>
        <dbReference type="Proteomes" id="UP000215144"/>
    </source>
</evidence>
<dbReference type="SUPFAM" id="SSF55031">
    <property type="entry name" value="Bacterial exopeptidase dimerisation domain"/>
    <property type="match status" value="1"/>
</dbReference>
<keyword evidence="3" id="KW-0121">Carboxypeptidase</keyword>
<organism evidence="3 4">
    <name type="scientific">Streptococcus acidominimus</name>
    <dbReference type="NCBI Taxonomy" id="1326"/>
    <lineage>
        <taxon>Bacteria</taxon>
        <taxon>Bacillati</taxon>
        <taxon>Bacillota</taxon>
        <taxon>Bacilli</taxon>
        <taxon>Lactobacillales</taxon>
        <taxon>Streptococcaceae</taxon>
        <taxon>Streptococcus</taxon>
    </lineage>
</organism>
<dbReference type="GO" id="GO:0004046">
    <property type="term" value="F:aminoacylase activity"/>
    <property type="evidence" value="ECO:0007669"/>
    <property type="project" value="UniProtKB-EC"/>
</dbReference>
<dbReference type="PANTHER" id="PTHR11014">
    <property type="entry name" value="PEPTIDASE M20 FAMILY MEMBER"/>
    <property type="match status" value="1"/>
</dbReference>
<keyword evidence="1" id="KW-0464">Manganese</keyword>
<feature type="binding site" evidence="1">
    <location>
        <position position="113"/>
    </location>
    <ligand>
        <name>Mn(2+)</name>
        <dbReference type="ChEBI" id="CHEBI:29035"/>
        <label>2</label>
    </ligand>
</feature>
<dbReference type="SUPFAM" id="SSF53187">
    <property type="entry name" value="Zn-dependent exopeptidases"/>
    <property type="match status" value="1"/>
</dbReference>
<feature type="binding site" evidence="1">
    <location>
        <position position="171"/>
    </location>
    <ligand>
        <name>Mn(2+)</name>
        <dbReference type="ChEBI" id="CHEBI:29035"/>
        <label>2</label>
    </ligand>
</feature>
<feature type="domain" description="Peptidase M20 dimerisation" evidence="2">
    <location>
        <begin position="195"/>
        <end position="287"/>
    </location>
</feature>
<dbReference type="PIRSF" id="PIRSF005962">
    <property type="entry name" value="Pept_M20D_amidohydro"/>
    <property type="match status" value="1"/>
</dbReference>
<dbReference type="InterPro" id="IPR036264">
    <property type="entry name" value="Bact_exopeptidase_dim_dom"/>
</dbReference>
<dbReference type="OrthoDB" id="9776731at2"/>
<keyword evidence="1" id="KW-0479">Metal-binding</keyword>
<dbReference type="Gene3D" id="3.30.70.360">
    <property type="match status" value="1"/>
</dbReference>
<dbReference type="Pfam" id="PF01546">
    <property type="entry name" value="Peptidase_M20"/>
    <property type="match status" value="1"/>
</dbReference>
<dbReference type="GO" id="GO:0046872">
    <property type="term" value="F:metal ion binding"/>
    <property type="evidence" value="ECO:0007669"/>
    <property type="project" value="UniProtKB-KW"/>
</dbReference>
<feature type="binding site" evidence="1">
    <location>
        <position position="147"/>
    </location>
    <ligand>
        <name>Mn(2+)</name>
        <dbReference type="ChEBI" id="CHEBI:29035"/>
        <label>2</label>
    </ligand>
</feature>
<sequence length="398" mass="44288">MKNNEQIKQILDSERFKKELYDLQIQLHSFPELSNDEFKTSGFLQKILRNEGYKILKTSGTGFIAIMECRQSGKTIGLRAELDALPISESDNNLLFPRNSISKKPGVTHSCGHDAHMAILVCVLKIISKNSENMKGHIIGIFEEGEENASGIKPMIETLKKFEIDAIYGNHCWNELSVGNYVISPGAIMAAYGVFDITITGKGGHGSRPDRANSPIDTGVQIINVLKCLWNKKYINDNEVTLSITKFNSGNTLNVIPGNCNIGGTIRFFNKADGQNAMSDIQETFKGICKINDCKASYNVFDANSNPVVNDKDLSEIVQSNIANIFPQSKVIQKKWFASETFSFYNQLAPTMFTLFRIKNSEIGSGAEHHHPDFFIDPDSMVYGVGAMLSFVRDFLNS</sequence>
<reference evidence="3 4" key="1">
    <citation type="submission" date="2017-06" db="EMBL/GenBank/DDBJ databases">
        <authorList>
            <consortium name="Pathogen Informatics"/>
        </authorList>
    </citation>
    <scope>NUCLEOTIDE SEQUENCE [LARGE SCALE GENOMIC DNA]</scope>
    <source>
        <strain evidence="3 4">NCTC11291</strain>
    </source>
</reference>
<feature type="binding site" evidence="1">
    <location>
        <position position="370"/>
    </location>
    <ligand>
        <name>Mn(2+)</name>
        <dbReference type="ChEBI" id="CHEBI:29035"/>
        <label>2</label>
    </ligand>
</feature>
<dbReference type="NCBIfam" id="TIGR01891">
    <property type="entry name" value="amidohydrolases"/>
    <property type="match status" value="1"/>
</dbReference>
<evidence type="ECO:0000313" key="3">
    <source>
        <dbReference type="EMBL" id="SNV34862.1"/>
    </source>
</evidence>
<dbReference type="Proteomes" id="UP000215144">
    <property type="component" value="Chromosome 1"/>
</dbReference>
<comment type="cofactor">
    <cofactor evidence="1">
        <name>Mn(2+)</name>
        <dbReference type="ChEBI" id="CHEBI:29035"/>
    </cofactor>
    <text evidence="1">The Mn(2+) ion enhances activity.</text>
</comment>
<keyword evidence="3" id="KW-0378">Hydrolase</keyword>
<dbReference type="InterPro" id="IPR011650">
    <property type="entry name" value="Peptidase_M20_dimer"/>
</dbReference>
<accession>A0A239WKB1</accession>
<dbReference type="KEGG" id="saco:SAME_00409"/>
<feature type="binding site" evidence="1">
    <location>
        <position position="111"/>
    </location>
    <ligand>
        <name>Mn(2+)</name>
        <dbReference type="ChEBI" id="CHEBI:29035"/>
        <label>2</label>
    </ligand>
</feature>
<protein>
    <submittedName>
        <fullName evidence="3">Metal-dependent amidase/aminoacylase/carboxypeptidase</fullName>
        <ecNumber evidence="3">3.5.1.14</ecNumber>
    </submittedName>
</protein>
<dbReference type="RefSeq" id="WP_157737808.1">
    <property type="nucleotide sequence ID" value="NZ_LT906454.1"/>
</dbReference>